<dbReference type="EMBL" id="JAACJP010000005">
    <property type="protein sequence ID" value="KAF5384310.1"/>
    <property type="molecule type" value="Genomic_DNA"/>
</dbReference>
<feature type="compositionally biased region" description="Basic and acidic residues" evidence="1">
    <location>
        <begin position="457"/>
        <end position="480"/>
    </location>
</feature>
<feature type="compositionally biased region" description="Basic and acidic residues" evidence="1">
    <location>
        <begin position="59"/>
        <end position="75"/>
    </location>
</feature>
<protein>
    <submittedName>
        <fullName evidence="3">Uncharacterized protein</fullName>
    </submittedName>
</protein>
<proteinExistence type="predicted"/>
<evidence type="ECO:0000313" key="3">
    <source>
        <dbReference type="EMBL" id="KAF5384310.1"/>
    </source>
</evidence>
<feature type="compositionally biased region" description="Basic and acidic residues" evidence="1">
    <location>
        <begin position="133"/>
        <end position="156"/>
    </location>
</feature>
<evidence type="ECO:0000256" key="2">
    <source>
        <dbReference type="SAM" id="SignalP"/>
    </source>
</evidence>
<feature type="chain" id="PRO_5034112785" evidence="2">
    <location>
        <begin position="22"/>
        <end position="548"/>
    </location>
</feature>
<dbReference type="OrthoDB" id="3046129at2759"/>
<comment type="caution">
    <text evidence="3">The sequence shown here is derived from an EMBL/GenBank/DDBJ whole genome shotgun (WGS) entry which is preliminary data.</text>
</comment>
<name>A0A8H5HJ86_9AGAR</name>
<reference evidence="3 4" key="1">
    <citation type="journal article" date="2020" name="ISME J.">
        <title>Uncovering the hidden diversity of litter-decomposition mechanisms in mushroom-forming fungi.</title>
        <authorList>
            <person name="Floudas D."/>
            <person name="Bentzer J."/>
            <person name="Ahren D."/>
            <person name="Johansson T."/>
            <person name="Persson P."/>
            <person name="Tunlid A."/>
        </authorList>
    </citation>
    <scope>NUCLEOTIDE SEQUENCE [LARGE SCALE GENOMIC DNA]</scope>
    <source>
        <strain evidence="3 4">CBS 661.87</strain>
    </source>
</reference>
<accession>A0A8H5HJ86</accession>
<feature type="compositionally biased region" description="Basic and acidic residues" evidence="1">
    <location>
        <begin position="376"/>
        <end position="399"/>
    </location>
</feature>
<feature type="compositionally biased region" description="Basic and acidic residues" evidence="1">
    <location>
        <begin position="172"/>
        <end position="183"/>
    </location>
</feature>
<gene>
    <name evidence="3" type="ORF">D9615_003390</name>
</gene>
<feature type="region of interest" description="Disordered" evidence="1">
    <location>
        <begin position="59"/>
        <end position="548"/>
    </location>
</feature>
<feature type="compositionally biased region" description="Basic and acidic residues" evidence="1">
    <location>
        <begin position="496"/>
        <end position="507"/>
    </location>
</feature>
<feature type="compositionally biased region" description="Basic and acidic residues" evidence="1">
    <location>
        <begin position="334"/>
        <end position="345"/>
    </location>
</feature>
<feature type="compositionally biased region" description="Basic and acidic residues" evidence="1">
    <location>
        <begin position="253"/>
        <end position="264"/>
    </location>
</feature>
<feature type="signal peptide" evidence="2">
    <location>
        <begin position="1"/>
        <end position="21"/>
    </location>
</feature>
<keyword evidence="2" id="KW-0732">Signal</keyword>
<dbReference type="Proteomes" id="UP000565441">
    <property type="component" value="Unassembled WGS sequence"/>
</dbReference>
<sequence>MKTSTIAPAIIACLMSVLTSAGPIPISNQLASRGVTNAGVDVLYIRDIEAEIMARAAELEARGGGSSKEKKKDSKASYPVGDNKPETPTGEFRKFTAGRDDDYFADWQTMTGGKGKSGVNNPAAGKGKKKGKRDLFETELEARGGGSSKEKKKDSKASYPVGDNKPETPTGEFRKFTAGRDDDYFGDWQTMTGGKGKSGVDNPAAGKGKKKGKRDLFETGLEARGGGSSKEKKKDSKASYPVGDNKPETPTGEFRKFTAGRDDDYFADWQTMTSGKGKSGVDNPAAGKGKKKGKRDLFETGLEARGGGSSKEKKKDSKASYPVGDNKPETPTGEFRKFTAGRDDDYFADWQTMTGGKGKSGVNNPAAGKGKKKGKRDLFETELEARGGGSSKEKKKDSKASYPVGDNKPETPTGEFRKFTAGRDDDYFGDWQTMTGGKGKSGVNNPAAGKGKKKGKRDLFETELEARGGGSSKEKKKDSKASYPVGDNKPETPTGEFRKFTAGRDDDYFGDWQTMTGGKGKSGVDNPAAGKGKKKQKRDFFDSELELS</sequence>
<evidence type="ECO:0000256" key="1">
    <source>
        <dbReference type="SAM" id="MobiDB-lite"/>
    </source>
</evidence>
<feature type="compositionally biased region" description="Basic and acidic residues" evidence="1">
    <location>
        <begin position="415"/>
        <end position="426"/>
    </location>
</feature>
<organism evidence="3 4">
    <name type="scientific">Tricholomella constricta</name>
    <dbReference type="NCBI Taxonomy" id="117010"/>
    <lineage>
        <taxon>Eukaryota</taxon>
        <taxon>Fungi</taxon>
        <taxon>Dikarya</taxon>
        <taxon>Basidiomycota</taxon>
        <taxon>Agaricomycotina</taxon>
        <taxon>Agaricomycetes</taxon>
        <taxon>Agaricomycetidae</taxon>
        <taxon>Agaricales</taxon>
        <taxon>Tricholomatineae</taxon>
        <taxon>Lyophyllaceae</taxon>
        <taxon>Tricholomella</taxon>
    </lineage>
</organism>
<keyword evidence="4" id="KW-1185">Reference proteome</keyword>
<feature type="compositionally biased region" description="Basic and acidic residues" evidence="1">
    <location>
        <begin position="91"/>
        <end position="102"/>
    </location>
</feature>
<dbReference type="AlphaFoldDB" id="A0A8H5HJ86"/>
<evidence type="ECO:0000313" key="4">
    <source>
        <dbReference type="Proteomes" id="UP000565441"/>
    </source>
</evidence>